<reference evidence="4" key="1">
    <citation type="submission" date="2018-05" db="EMBL/GenBank/DDBJ databases">
        <authorList>
            <person name="Lanie J.A."/>
            <person name="Ng W.-L."/>
            <person name="Kazmierczak K.M."/>
            <person name="Andrzejewski T.M."/>
            <person name="Davidsen T.M."/>
            <person name="Wayne K.J."/>
            <person name="Tettelin H."/>
            <person name="Glass J.I."/>
            <person name="Rusch D."/>
            <person name="Podicherti R."/>
            <person name="Tsui H.-C.T."/>
            <person name="Winkler M.E."/>
        </authorList>
    </citation>
    <scope>NUCLEOTIDE SEQUENCE</scope>
</reference>
<organism evidence="4">
    <name type="scientific">marine metagenome</name>
    <dbReference type="NCBI Taxonomy" id="408172"/>
    <lineage>
        <taxon>unclassified sequences</taxon>
        <taxon>metagenomes</taxon>
        <taxon>ecological metagenomes</taxon>
    </lineage>
</organism>
<dbReference type="InterPro" id="IPR010827">
    <property type="entry name" value="BamA/TamA_POTRA"/>
</dbReference>
<dbReference type="AlphaFoldDB" id="A0A381SRX8"/>
<dbReference type="Pfam" id="PF07244">
    <property type="entry name" value="POTRA"/>
    <property type="match status" value="2"/>
</dbReference>
<keyword evidence="2" id="KW-0472">Membrane</keyword>
<gene>
    <name evidence="4" type="ORF">METZ01_LOCUS56907</name>
</gene>
<evidence type="ECO:0000259" key="3">
    <source>
        <dbReference type="PROSITE" id="PS51779"/>
    </source>
</evidence>
<dbReference type="GO" id="GO:0019867">
    <property type="term" value="C:outer membrane"/>
    <property type="evidence" value="ECO:0007669"/>
    <property type="project" value="InterPro"/>
</dbReference>
<name>A0A381SRX8_9ZZZZ</name>
<evidence type="ECO:0000256" key="1">
    <source>
        <dbReference type="ARBA" id="ARBA00004370"/>
    </source>
</evidence>
<evidence type="ECO:0000256" key="2">
    <source>
        <dbReference type="ARBA" id="ARBA00023136"/>
    </source>
</evidence>
<sequence length="149" mass="17002">MMKFRLTIVAFAFLCIFSVQAEEPFVVKDIRIEGLQKISEGALLNYLPINIGDTLDEIKIKESIRAVYSSGFFRNIEFRKDPSDDILIISVLERPSIGNISIDGNKDIKTEDLEKSLNNIGFRIGRTYDPSVLDEIERSLIDQYFSFGK</sequence>
<dbReference type="EMBL" id="UINC01003183">
    <property type="protein sequence ID" value="SVA04053.1"/>
    <property type="molecule type" value="Genomic_DNA"/>
</dbReference>
<comment type="subcellular location">
    <subcellularLocation>
        <location evidence="1">Membrane</location>
    </subcellularLocation>
</comment>
<dbReference type="Gene3D" id="3.10.20.310">
    <property type="entry name" value="membrane protein fhac"/>
    <property type="match status" value="2"/>
</dbReference>
<protein>
    <recommendedName>
        <fullName evidence="3">POTRA domain-containing protein</fullName>
    </recommendedName>
</protein>
<feature type="non-terminal residue" evidence="4">
    <location>
        <position position="149"/>
    </location>
</feature>
<dbReference type="PROSITE" id="PS51779">
    <property type="entry name" value="POTRA"/>
    <property type="match status" value="1"/>
</dbReference>
<dbReference type="InterPro" id="IPR034746">
    <property type="entry name" value="POTRA"/>
</dbReference>
<proteinExistence type="predicted"/>
<accession>A0A381SRX8</accession>
<evidence type="ECO:0000313" key="4">
    <source>
        <dbReference type="EMBL" id="SVA04053.1"/>
    </source>
</evidence>
<feature type="domain" description="POTRA" evidence="3">
    <location>
        <begin position="25"/>
        <end position="94"/>
    </location>
</feature>